<dbReference type="FunFam" id="2.30.29.30:FF:000204">
    <property type="entry name" value="kinesin-like protein unc-104 isoform X6"/>
    <property type="match status" value="1"/>
</dbReference>
<dbReference type="GO" id="GO:1904115">
    <property type="term" value="C:axon cytoplasm"/>
    <property type="evidence" value="ECO:0007669"/>
    <property type="project" value="GOC"/>
</dbReference>
<accession>A0AAV5SRY9</accession>
<dbReference type="PROSITE" id="PS50003">
    <property type="entry name" value="PH_DOMAIN"/>
    <property type="match status" value="1"/>
</dbReference>
<dbReference type="GO" id="GO:0048490">
    <property type="term" value="P:anterograde synaptic vesicle transport"/>
    <property type="evidence" value="ECO:0007669"/>
    <property type="project" value="UniProtKB-ARBA"/>
</dbReference>
<dbReference type="EMBL" id="BTSX01000002">
    <property type="protein sequence ID" value="GMS84878.1"/>
    <property type="molecule type" value="Genomic_DNA"/>
</dbReference>
<feature type="non-terminal residue" evidence="3">
    <location>
        <position position="1"/>
    </location>
</feature>
<feature type="region of interest" description="Disordered" evidence="1">
    <location>
        <begin position="1"/>
        <end position="27"/>
    </location>
</feature>
<evidence type="ECO:0000313" key="3">
    <source>
        <dbReference type="EMBL" id="GMS84878.1"/>
    </source>
</evidence>
<feature type="compositionally biased region" description="Polar residues" evidence="1">
    <location>
        <begin position="1"/>
        <end position="12"/>
    </location>
</feature>
<dbReference type="AlphaFoldDB" id="A0AAV5SRY9"/>
<evidence type="ECO:0000256" key="1">
    <source>
        <dbReference type="SAM" id="MobiDB-lite"/>
    </source>
</evidence>
<dbReference type="Proteomes" id="UP001432027">
    <property type="component" value="Unassembled WGS sequence"/>
</dbReference>
<gene>
    <name evidence="3" type="ORF">PENTCL1PPCAC_7053</name>
</gene>
<dbReference type="CDD" id="cd01233">
    <property type="entry name" value="PH_KIFIA_KIFIB"/>
    <property type="match status" value="1"/>
</dbReference>
<feature type="domain" description="PH" evidence="2">
    <location>
        <begin position="61"/>
        <end position="159"/>
    </location>
</feature>
<name>A0AAV5SRY9_9BILA</name>
<dbReference type="SUPFAM" id="SSF50729">
    <property type="entry name" value="PH domain-like"/>
    <property type="match status" value="1"/>
</dbReference>
<reference evidence="3" key="1">
    <citation type="submission" date="2023-10" db="EMBL/GenBank/DDBJ databases">
        <title>Genome assembly of Pristionchus species.</title>
        <authorList>
            <person name="Yoshida K."/>
            <person name="Sommer R.J."/>
        </authorList>
    </citation>
    <scope>NUCLEOTIDE SEQUENCE</scope>
    <source>
        <strain evidence="3">RS0144</strain>
    </source>
</reference>
<protein>
    <recommendedName>
        <fullName evidence="2">PH domain-containing protein</fullName>
    </recommendedName>
</protein>
<proteinExistence type="predicted"/>
<dbReference type="InterPro" id="IPR011993">
    <property type="entry name" value="PH-like_dom_sf"/>
</dbReference>
<dbReference type="Pfam" id="PF00169">
    <property type="entry name" value="PH"/>
    <property type="match status" value="1"/>
</dbReference>
<evidence type="ECO:0000313" key="4">
    <source>
        <dbReference type="Proteomes" id="UP001432027"/>
    </source>
</evidence>
<feature type="compositionally biased region" description="Basic and acidic residues" evidence="1">
    <location>
        <begin position="16"/>
        <end position="27"/>
    </location>
</feature>
<dbReference type="SMART" id="SM00233">
    <property type="entry name" value="PH"/>
    <property type="match status" value="1"/>
</dbReference>
<dbReference type="InterPro" id="IPR001849">
    <property type="entry name" value="PH_domain"/>
</dbReference>
<dbReference type="InterPro" id="IPR049780">
    <property type="entry name" value="PH_KIFIA_KIFIB"/>
</dbReference>
<organism evidence="3 4">
    <name type="scientific">Pristionchus entomophagus</name>
    <dbReference type="NCBI Taxonomy" id="358040"/>
    <lineage>
        <taxon>Eukaryota</taxon>
        <taxon>Metazoa</taxon>
        <taxon>Ecdysozoa</taxon>
        <taxon>Nematoda</taxon>
        <taxon>Chromadorea</taxon>
        <taxon>Rhabditida</taxon>
        <taxon>Rhabditina</taxon>
        <taxon>Diplogasteromorpha</taxon>
        <taxon>Diplogasteroidea</taxon>
        <taxon>Neodiplogasteridae</taxon>
        <taxon>Pristionchus</taxon>
    </lineage>
</organism>
<dbReference type="Gene3D" id="2.30.29.30">
    <property type="entry name" value="Pleckstrin-homology domain (PH domain)/Phosphotyrosine-binding domain (PTB)"/>
    <property type="match status" value="1"/>
</dbReference>
<evidence type="ECO:0000259" key="2">
    <source>
        <dbReference type="PROSITE" id="PS50003"/>
    </source>
</evidence>
<keyword evidence="4" id="KW-1185">Reference proteome</keyword>
<sequence>RCNSNMNNSPSLCTLDKNKSKSESNLRDEEEMIMKRSISGGKINASLCLIPEVTEERVGIVVSKKGYMSFMEEKTQGWIKRWVVVRRPYILLFRDDKDLVIRGVINLASARVEYSEDQQAMLKNPNTFSICTPHRGFWLQTESQQEMHEWVYAMNPLLASQLRLKINSIDHKQ</sequence>
<comment type="caution">
    <text evidence="3">The sequence shown here is derived from an EMBL/GenBank/DDBJ whole genome shotgun (WGS) entry which is preliminary data.</text>
</comment>